<dbReference type="PANTHER" id="PTHR30537">
    <property type="entry name" value="HTH-TYPE TRANSCRIPTIONAL REGULATOR"/>
    <property type="match status" value="1"/>
</dbReference>
<name>A0A0M7A4X8_9HYPH</name>
<dbReference type="PANTHER" id="PTHR30537:SF5">
    <property type="entry name" value="HTH-TYPE TRANSCRIPTIONAL ACTIVATOR TTDR-RELATED"/>
    <property type="match status" value="1"/>
</dbReference>
<evidence type="ECO:0000256" key="1">
    <source>
        <dbReference type="ARBA" id="ARBA00009437"/>
    </source>
</evidence>
<keyword evidence="4" id="KW-0804">Transcription</keyword>
<proteinExistence type="inferred from homology"/>
<organism evidence="6 7">
    <name type="scientific">Roseibium alexandrii</name>
    <dbReference type="NCBI Taxonomy" id="388408"/>
    <lineage>
        <taxon>Bacteria</taxon>
        <taxon>Pseudomonadati</taxon>
        <taxon>Pseudomonadota</taxon>
        <taxon>Alphaproteobacteria</taxon>
        <taxon>Hyphomicrobiales</taxon>
        <taxon>Stappiaceae</taxon>
        <taxon>Roseibium</taxon>
    </lineage>
</organism>
<keyword evidence="2" id="KW-0805">Transcription regulation</keyword>
<feature type="domain" description="HTH lysR-type" evidence="5">
    <location>
        <begin position="4"/>
        <end position="61"/>
    </location>
</feature>
<dbReference type="STRING" id="388408.LAX5112_01838"/>
<protein>
    <submittedName>
        <fullName evidence="6">Gcv operon activator</fullName>
    </submittedName>
</protein>
<dbReference type="RefSeq" id="WP_055671551.1">
    <property type="nucleotide sequence ID" value="NZ_CXWD01000006.1"/>
</dbReference>
<dbReference type="Gene3D" id="3.40.190.10">
    <property type="entry name" value="Periplasmic binding protein-like II"/>
    <property type="match status" value="2"/>
</dbReference>
<dbReference type="AlphaFoldDB" id="A0A0M7A4X8"/>
<evidence type="ECO:0000256" key="2">
    <source>
        <dbReference type="ARBA" id="ARBA00023015"/>
    </source>
</evidence>
<dbReference type="CDD" id="cd08432">
    <property type="entry name" value="PBP2_GcdR_TrpI_HvrB_AmpR_like"/>
    <property type="match status" value="1"/>
</dbReference>
<comment type="similarity">
    <text evidence="1">Belongs to the LysR transcriptional regulatory family.</text>
</comment>
<evidence type="ECO:0000256" key="3">
    <source>
        <dbReference type="ARBA" id="ARBA00023125"/>
    </source>
</evidence>
<dbReference type="Pfam" id="PF03466">
    <property type="entry name" value="LysR_substrate"/>
    <property type="match status" value="1"/>
</dbReference>
<gene>
    <name evidence="6" type="primary">gcvA_6</name>
    <name evidence="6" type="ORF">LAX5112_01838</name>
</gene>
<dbReference type="PROSITE" id="PS50931">
    <property type="entry name" value="HTH_LYSR"/>
    <property type="match status" value="1"/>
</dbReference>
<sequence length="294" mass="32570">MRHPSLNKLRAFDAAARHLNFRLAAEELNLTQGAVAQQVRALEDELGVQLFDRLPRGLALTGPAEGFHAQVRRGLDEIDRAIINISQQIPRITLSLPPSFAAQWLVPRLPGFLDKNPGLDLATLATERLATFKGDGVDLAIRIGTPPFPGLKSHFLAAIRLVAVASPVLTGNWKTIENIQDMPHLRILLDSHTSWKEVLGTELLPEDVTYLSFSHSSLAINAALEGQGIALVPELLVQRQLTNGALTCLWLQPDQGIGTRGYHLVYPENPVRFGEARQKVIDWICREFEKDWPA</sequence>
<dbReference type="SUPFAM" id="SSF46785">
    <property type="entry name" value="Winged helix' DNA-binding domain"/>
    <property type="match status" value="1"/>
</dbReference>
<dbReference type="InterPro" id="IPR000847">
    <property type="entry name" value="LysR_HTH_N"/>
</dbReference>
<keyword evidence="7" id="KW-1185">Reference proteome</keyword>
<dbReference type="GO" id="GO:0043565">
    <property type="term" value="F:sequence-specific DNA binding"/>
    <property type="evidence" value="ECO:0007669"/>
    <property type="project" value="TreeGrafter"/>
</dbReference>
<dbReference type="Gene3D" id="1.10.10.10">
    <property type="entry name" value="Winged helix-like DNA-binding domain superfamily/Winged helix DNA-binding domain"/>
    <property type="match status" value="1"/>
</dbReference>
<evidence type="ECO:0000256" key="4">
    <source>
        <dbReference type="ARBA" id="ARBA00023163"/>
    </source>
</evidence>
<dbReference type="Proteomes" id="UP000053235">
    <property type="component" value="Unassembled WGS sequence"/>
</dbReference>
<evidence type="ECO:0000313" key="6">
    <source>
        <dbReference type="EMBL" id="CTQ68674.1"/>
    </source>
</evidence>
<dbReference type="InterPro" id="IPR036390">
    <property type="entry name" value="WH_DNA-bd_sf"/>
</dbReference>
<evidence type="ECO:0000259" key="5">
    <source>
        <dbReference type="PROSITE" id="PS50931"/>
    </source>
</evidence>
<dbReference type="EMBL" id="CXWD01000006">
    <property type="protein sequence ID" value="CTQ68674.1"/>
    <property type="molecule type" value="Genomic_DNA"/>
</dbReference>
<dbReference type="InterPro" id="IPR058163">
    <property type="entry name" value="LysR-type_TF_proteobact-type"/>
</dbReference>
<dbReference type="SUPFAM" id="SSF53850">
    <property type="entry name" value="Periplasmic binding protein-like II"/>
    <property type="match status" value="1"/>
</dbReference>
<accession>A0A0M7A4X8</accession>
<dbReference type="InterPro" id="IPR005119">
    <property type="entry name" value="LysR_subst-bd"/>
</dbReference>
<dbReference type="PRINTS" id="PR00039">
    <property type="entry name" value="HTHLYSR"/>
</dbReference>
<evidence type="ECO:0000313" key="7">
    <source>
        <dbReference type="Proteomes" id="UP000053235"/>
    </source>
</evidence>
<keyword evidence="3" id="KW-0238">DNA-binding</keyword>
<dbReference type="OrthoDB" id="9813056at2"/>
<dbReference type="GO" id="GO:0006351">
    <property type="term" value="P:DNA-templated transcription"/>
    <property type="evidence" value="ECO:0007669"/>
    <property type="project" value="TreeGrafter"/>
</dbReference>
<dbReference type="Pfam" id="PF00126">
    <property type="entry name" value="HTH_1"/>
    <property type="match status" value="1"/>
</dbReference>
<reference evidence="7" key="1">
    <citation type="submission" date="2015-07" db="EMBL/GenBank/DDBJ databases">
        <authorList>
            <person name="Rodrigo-Torres Lidia"/>
            <person name="Arahal R.David."/>
        </authorList>
    </citation>
    <scope>NUCLEOTIDE SEQUENCE [LARGE SCALE GENOMIC DNA]</scope>
    <source>
        <strain evidence="7">CECT 5112</strain>
    </source>
</reference>
<dbReference type="GO" id="GO:0003700">
    <property type="term" value="F:DNA-binding transcription factor activity"/>
    <property type="evidence" value="ECO:0007669"/>
    <property type="project" value="InterPro"/>
</dbReference>
<dbReference type="InterPro" id="IPR036388">
    <property type="entry name" value="WH-like_DNA-bd_sf"/>
</dbReference>